<feature type="disulfide bond" evidence="4">
    <location>
        <begin position="678"/>
        <end position="682"/>
    </location>
</feature>
<dbReference type="InterPro" id="IPR011706">
    <property type="entry name" value="Cu-oxidase_C"/>
</dbReference>
<dbReference type="InterPro" id="IPR011707">
    <property type="entry name" value="Cu-oxidase-like_N"/>
</dbReference>
<gene>
    <name evidence="8" type="ORF">L211DRAFT_833177</name>
</gene>
<dbReference type="EMBL" id="ML121529">
    <property type="protein sequence ID" value="RPB28190.1"/>
    <property type="molecule type" value="Genomic_DNA"/>
</dbReference>
<feature type="disulfide bond" evidence="4">
    <location>
        <begin position="658"/>
        <end position="672"/>
    </location>
</feature>
<evidence type="ECO:0000256" key="5">
    <source>
        <dbReference type="SAM" id="MobiDB-lite"/>
    </source>
</evidence>
<evidence type="ECO:0000313" key="9">
    <source>
        <dbReference type="Proteomes" id="UP000267821"/>
    </source>
</evidence>
<comment type="caution">
    <text evidence="4">Lacks conserved residue(s) required for the propagation of feature annotation.</text>
</comment>
<dbReference type="Proteomes" id="UP000267821">
    <property type="component" value="Unassembled WGS sequence"/>
</dbReference>
<feature type="disulfide bond" evidence="4">
    <location>
        <begin position="714"/>
        <end position="728"/>
    </location>
</feature>
<evidence type="ECO:0000259" key="7">
    <source>
        <dbReference type="PROSITE" id="PS50941"/>
    </source>
</evidence>
<dbReference type="GO" id="GO:0008061">
    <property type="term" value="F:chitin binding"/>
    <property type="evidence" value="ECO:0007669"/>
    <property type="project" value="UniProtKB-UniRule"/>
</dbReference>
<dbReference type="GO" id="GO:0005507">
    <property type="term" value="F:copper ion binding"/>
    <property type="evidence" value="ECO:0007669"/>
    <property type="project" value="InterPro"/>
</dbReference>
<evidence type="ECO:0000313" key="8">
    <source>
        <dbReference type="EMBL" id="RPB28190.1"/>
    </source>
</evidence>
<dbReference type="GO" id="GO:0016491">
    <property type="term" value="F:oxidoreductase activity"/>
    <property type="evidence" value="ECO:0007669"/>
    <property type="project" value="InterPro"/>
</dbReference>
<dbReference type="PANTHER" id="PTHR48267">
    <property type="entry name" value="CUPREDOXIN SUPERFAMILY PROTEIN"/>
    <property type="match status" value="1"/>
</dbReference>
<keyword evidence="4" id="KW-1015">Disulfide bond</keyword>
<dbReference type="InterPro" id="IPR008972">
    <property type="entry name" value="Cupredoxin"/>
</dbReference>
<keyword evidence="6" id="KW-0732">Signal</keyword>
<feature type="region of interest" description="Disordered" evidence="5">
    <location>
        <begin position="588"/>
        <end position="637"/>
    </location>
</feature>
<dbReference type="InterPro" id="IPR001002">
    <property type="entry name" value="Chitin-bd_1"/>
</dbReference>
<dbReference type="Pfam" id="PF07732">
    <property type="entry name" value="Cu-oxidase_3"/>
    <property type="match status" value="1"/>
</dbReference>
<dbReference type="PANTHER" id="PTHR48267:SF1">
    <property type="entry name" value="BILIRUBIN OXIDASE"/>
    <property type="match status" value="1"/>
</dbReference>
<comment type="similarity">
    <text evidence="1">Belongs to the multicopper oxidase family.</text>
</comment>
<dbReference type="OrthoDB" id="262547at2759"/>
<proteinExistence type="inferred from homology"/>
<dbReference type="SMART" id="SM00270">
    <property type="entry name" value="ChtBD1"/>
    <property type="match status" value="2"/>
</dbReference>
<dbReference type="Pfam" id="PF00187">
    <property type="entry name" value="Chitin_bind_1"/>
    <property type="match status" value="1"/>
</dbReference>
<dbReference type="STRING" id="1051890.A0A3N4LZG3"/>
<dbReference type="InterPro" id="IPR036861">
    <property type="entry name" value="Endochitinase-like_sf"/>
</dbReference>
<feature type="compositionally biased region" description="Low complexity" evidence="5">
    <location>
        <begin position="610"/>
        <end position="621"/>
    </location>
</feature>
<keyword evidence="3" id="KW-0186">Copper</keyword>
<keyword evidence="2 4" id="KW-0147">Chitin-binding</keyword>
<evidence type="ECO:0000256" key="1">
    <source>
        <dbReference type="ARBA" id="ARBA00010609"/>
    </source>
</evidence>
<dbReference type="AlphaFoldDB" id="A0A3N4LZG3"/>
<evidence type="ECO:0000256" key="6">
    <source>
        <dbReference type="SAM" id="SignalP"/>
    </source>
</evidence>
<evidence type="ECO:0000256" key="4">
    <source>
        <dbReference type="PROSITE-ProRule" id="PRU00261"/>
    </source>
</evidence>
<dbReference type="Gene3D" id="2.60.40.420">
    <property type="entry name" value="Cupredoxins - blue copper proteins"/>
    <property type="match status" value="3"/>
</dbReference>
<feature type="chain" id="PRO_5018131430" evidence="6">
    <location>
        <begin position="24"/>
        <end position="744"/>
    </location>
</feature>
<dbReference type="PROSITE" id="PS50941">
    <property type="entry name" value="CHIT_BIND_I_2"/>
    <property type="match status" value="2"/>
</dbReference>
<feature type="signal peptide" evidence="6">
    <location>
        <begin position="1"/>
        <end position="23"/>
    </location>
</feature>
<name>A0A3N4LZG3_9PEZI</name>
<evidence type="ECO:0000256" key="2">
    <source>
        <dbReference type="ARBA" id="ARBA00022669"/>
    </source>
</evidence>
<feature type="compositionally biased region" description="Polar residues" evidence="5">
    <location>
        <begin position="622"/>
        <end position="631"/>
    </location>
</feature>
<feature type="domain" description="Chitin-binding type-1" evidence="7">
    <location>
        <begin position="637"/>
        <end position="684"/>
    </location>
</feature>
<dbReference type="CDD" id="cd00035">
    <property type="entry name" value="ChtBD1"/>
    <property type="match status" value="2"/>
</dbReference>
<dbReference type="Gene3D" id="3.30.60.10">
    <property type="entry name" value="Endochitinase-like"/>
    <property type="match status" value="2"/>
</dbReference>
<feature type="domain" description="Chitin-binding type-1" evidence="7">
    <location>
        <begin position="694"/>
        <end position="739"/>
    </location>
</feature>
<dbReference type="Pfam" id="PF07731">
    <property type="entry name" value="Cu-oxidase_2"/>
    <property type="match status" value="1"/>
</dbReference>
<feature type="compositionally biased region" description="Low complexity" evidence="5">
    <location>
        <begin position="589"/>
        <end position="603"/>
    </location>
</feature>
<dbReference type="SUPFAM" id="SSF57016">
    <property type="entry name" value="Plant lectins/antimicrobial peptides"/>
    <property type="match status" value="2"/>
</dbReference>
<evidence type="ECO:0000256" key="3">
    <source>
        <dbReference type="ARBA" id="ARBA00023008"/>
    </source>
</evidence>
<reference evidence="8 9" key="1">
    <citation type="journal article" date="2018" name="Nat. Ecol. Evol.">
        <title>Pezizomycetes genomes reveal the molecular basis of ectomycorrhizal truffle lifestyle.</title>
        <authorList>
            <person name="Murat C."/>
            <person name="Payen T."/>
            <person name="Noel B."/>
            <person name="Kuo A."/>
            <person name="Morin E."/>
            <person name="Chen J."/>
            <person name="Kohler A."/>
            <person name="Krizsan K."/>
            <person name="Balestrini R."/>
            <person name="Da Silva C."/>
            <person name="Montanini B."/>
            <person name="Hainaut M."/>
            <person name="Levati E."/>
            <person name="Barry K.W."/>
            <person name="Belfiori B."/>
            <person name="Cichocki N."/>
            <person name="Clum A."/>
            <person name="Dockter R.B."/>
            <person name="Fauchery L."/>
            <person name="Guy J."/>
            <person name="Iotti M."/>
            <person name="Le Tacon F."/>
            <person name="Lindquist E.A."/>
            <person name="Lipzen A."/>
            <person name="Malagnac F."/>
            <person name="Mello A."/>
            <person name="Molinier V."/>
            <person name="Miyauchi S."/>
            <person name="Poulain J."/>
            <person name="Riccioni C."/>
            <person name="Rubini A."/>
            <person name="Sitrit Y."/>
            <person name="Splivallo R."/>
            <person name="Traeger S."/>
            <person name="Wang M."/>
            <person name="Zifcakova L."/>
            <person name="Wipf D."/>
            <person name="Zambonelli A."/>
            <person name="Paolocci F."/>
            <person name="Nowrousian M."/>
            <person name="Ottonello S."/>
            <person name="Baldrian P."/>
            <person name="Spatafora J.W."/>
            <person name="Henrissat B."/>
            <person name="Nagy L.G."/>
            <person name="Aury J.M."/>
            <person name="Wincker P."/>
            <person name="Grigoriev I.V."/>
            <person name="Bonfante P."/>
            <person name="Martin F.M."/>
        </authorList>
    </citation>
    <scope>NUCLEOTIDE SEQUENCE [LARGE SCALE GENOMIC DNA]</scope>
    <source>
        <strain evidence="8 9">ATCC MYA-4762</strain>
    </source>
</reference>
<dbReference type="InterPro" id="IPR045087">
    <property type="entry name" value="Cu-oxidase_fam"/>
</dbReference>
<dbReference type="InParanoid" id="A0A3N4LZG3"/>
<accession>A0A3N4LZG3</accession>
<sequence>MRSPMLSIHGVSMLSIFVGATFAQISRISPSLARPFTIQLPIPAIKNPITSYKDPKTNSQIDFYEVKITPFTKKFFPDIAGPGATLVGYDGTEPGPTFLIAKGIETLVRVVNDNSDTNGGNGRSSVLHLHGSYSRPPFDGWAHDLIPPGAYKDYYYPNKQSARTLWYHDHAHRLTALNTYAGQYGTYILYDGAEEERLNLPRSGSPYDVPLVLSSRFFTATGNITDESTERTSIYGDTLSVNGVIMPYMEVIGRRYKFRLLNAASSKSFRLKLSVDGTNERVNMSVIGSDSGIMQAVVATDTLYMAMAERWEVIIDFEPYVGRNLTLATDTIFADTIYTGPEASTLLRFVVTNAPVTDTTGNKEFNNGDPLVDLSLDRPTGLSRAIDQSFLFERKIGRPWTINGQVFDDVANRVLRNVPRGTTEKWEMKTTGGWSHPIHIHLVDFQVVSRTVTNPNQAPGRTVVETYESAGLKDVITLGENESVQVVARYAPWDGIYMFHCHNNVHEDNDMMAAFNVTALADFGYPDSTVLSDPMDARFRAKPYPGPPDVVQINSEVLPFYVSLDAYGNVKQVNQHLDEYWASKTGHLTPTSTPTAGSSSSVTKNPTSPPISSLSTTKSSSAETGGATNPTAEPRDDGRCGIAFGSAQCQKGGPWGACCSQYGWCGDTPGHCLPSEGCQLGCTSTTPVRRTTKDGRCGTDFDGSLCKGWPSGECCSQYGWCGKTKGHCGAGCQSGPCTARLRRY</sequence>
<keyword evidence="9" id="KW-1185">Reference proteome</keyword>
<dbReference type="SUPFAM" id="SSF49503">
    <property type="entry name" value="Cupredoxins"/>
    <property type="match status" value="3"/>
</dbReference>
<protein>
    <submittedName>
        <fullName evidence="8">Cupredoxin</fullName>
    </submittedName>
</protein>
<organism evidence="8 9">
    <name type="scientific">Terfezia boudieri ATCC MYA-4762</name>
    <dbReference type="NCBI Taxonomy" id="1051890"/>
    <lineage>
        <taxon>Eukaryota</taxon>
        <taxon>Fungi</taxon>
        <taxon>Dikarya</taxon>
        <taxon>Ascomycota</taxon>
        <taxon>Pezizomycotina</taxon>
        <taxon>Pezizomycetes</taxon>
        <taxon>Pezizales</taxon>
        <taxon>Pezizaceae</taxon>
        <taxon>Terfezia</taxon>
    </lineage>
</organism>